<dbReference type="PANTHER" id="PTHR22600:SF21">
    <property type="entry name" value="BETA-HEXOSAMINIDASE A"/>
    <property type="match status" value="1"/>
</dbReference>
<accession>A0AAE0T1D0</accession>
<proteinExistence type="inferred from homology"/>
<dbReference type="CDD" id="cd06562">
    <property type="entry name" value="GH20_HexA_HexB-like"/>
    <property type="match status" value="1"/>
</dbReference>
<dbReference type="GO" id="GO:0005975">
    <property type="term" value="P:carbohydrate metabolic process"/>
    <property type="evidence" value="ECO:0007669"/>
    <property type="project" value="InterPro"/>
</dbReference>
<gene>
    <name evidence="13" type="ORF">CHS0354_033537</name>
</gene>
<comment type="similarity">
    <text evidence="2 7">Belongs to the glycosyl hydrolase 20 family.</text>
</comment>
<evidence type="ECO:0000256" key="5">
    <source>
        <dbReference type="ARBA" id="ARBA00023180"/>
    </source>
</evidence>
<dbReference type="Pfam" id="PF14845">
    <property type="entry name" value="Glycohydro_20b2"/>
    <property type="match status" value="1"/>
</dbReference>
<dbReference type="AlphaFoldDB" id="A0AAE0T1D0"/>
<feature type="signal peptide" evidence="10">
    <location>
        <begin position="1"/>
        <end position="22"/>
    </location>
</feature>
<keyword evidence="6 7" id="KW-0326">Glycosidase</keyword>
<evidence type="ECO:0000313" key="14">
    <source>
        <dbReference type="Proteomes" id="UP001195483"/>
    </source>
</evidence>
<dbReference type="PANTHER" id="PTHR22600">
    <property type="entry name" value="BETA-HEXOSAMINIDASE"/>
    <property type="match status" value="1"/>
</dbReference>
<dbReference type="SUPFAM" id="SSF51445">
    <property type="entry name" value="(Trans)glycosidases"/>
    <property type="match status" value="1"/>
</dbReference>
<evidence type="ECO:0000256" key="8">
    <source>
        <dbReference type="PIRSR" id="PIRSR001093-1"/>
    </source>
</evidence>
<feature type="domain" description="Glycoside hydrolase family 20 catalytic" evidence="11">
    <location>
        <begin position="184"/>
        <end position="499"/>
    </location>
</feature>
<dbReference type="Pfam" id="PF00728">
    <property type="entry name" value="Glyco_hydro_20"/>
    <property type="match status" value="1"/>
</dbReference>
<dbReference type="EC" id="3.2.1.52" evidence="7"/>
<dbReference type="GO" id="GO:0006689">
    <property type="term" value="P:ganglioside catabolic process"/>
    <property type="evidence" value="ECO:0007669"/>
    <property type="project" value="TreeGrafter"/>
</dbReference>
<dbReference type="GO" id="GO:0005764">
    <property type="term" value="C:lysosome"/>
    <property type="evidence" value="ECO:0007669"/>
    <property type="project" value="TreeGrafter"/>
</dbReference>
<keyword evidence="5" id="KW-0325">Glycoprotein</keyword>
<evidence type="ECO:0000256" key="4">
    <source>
        <dbReference type="ARBA" id="ARBA00022801"/>
    </source>
</evidence>
<evidence type="ECO:0000256" key="10">
    <source>
        <dbReference type="SAM" id="SignalP"/>
    </source>
</evidence>
<name>A0AAE0T1D0_9BIVA</name>
<feature type="active site" description="Proton donor" evidence="8">
    <location>
        <position position="339"/>
    </location>
</feature>
<feature type="domain" description="Beta-hexosaminidase eukaryotic type N-terminal" evidence="12">
    <location>
        <begin position="40"/>
        <end position="162"/>
    </location>
</feature>
<protein>
    <recommendedName>
        <fullName evidence="7">Beta-hexosaminidase</fullName>
        <ecNumber evidence="7">3.2.1.52</ecNumber>
    </recommendedName>
</protein>
<evidence type="ECO:0000256" key="9">
    <source>
        <dbReference type="PIRSR" id="PIRSR001093-2"/>
    </source>
</evidence>
<evidence type="ECO:0000256" key="3">
    <source>
        <dbReference type="ARBA" id="ARBA00022729"/>
    </source>
</evidence>
<dbReference type="EMBL" id="JAEAOA010001967">
    <property type="protein sequence ID" value="KAK3601418.1"/>
    <property type="molecule type" value="Genomic_DNA"/>
</dbReference>
<evidence type="ECO:0000256" key="2">
    <source>
        <dbReference type="ARBA" id="ARBA00006285"/>
    </source>
</evidence>
<feature type="disulfide bond" evidence="9">
    <location>
        <begin position="293"/>
        <end position="344"/>
    </location>
</feature>
<dbReference type="GO" id="GO:0004563">
    <property type="term" value="F:beta-N-acetylhexosaminidase activity"/>
    <property type="evidence" value="ECO:0007669"/>
    <property type="project" value="UniProtKB-EC"/>
</dbReference>
<dbReference type="PIRSF" id="PIRSF001093">
    <property type="entry name" value="B-hxosamndse_ab_euk"/>
    <property type="match status" value="1"/>
</dbReference>
<comment type="caution">
    <text evidence="13">The sequence shown here is derived from an EMBL/GenBank/DDBJ whole genome shotgun (WGS) entry which is preliminary data.</text>
</comment>
<dbReference type="SUPFAM" id="SSF55545">
    <property type="entry name" value="beta-N-acetylhexosaminidase-like domain"/>
    <property type="match status" value="1"/>
</dbReference>
<dbReference type="GO" id="GO:0030203">
    <property type="term" value="P:glycosaminoglycan metabolic process"/>
    <property type="evidence" value="ECO:0007669"/>
    <property type="project" value="TreeGrafter"/>
</dbReference>
<evidence type="ECO:0000313" key="13">
    <source>
        <dbReference type="EMBL" id="KAK3601418.1"/>
    </source>
</evidence>
<evidence type="ECO:0000256" key="6">
    <source>
        <dbReference type="ARBA" id="ARBA00023295"/>
    </source>
</evidence>
<keyword evidence="3 10" id="KW-0732">Signal</keyword>
<dbReference type="Proteomes" id="UP001195483">
    <property type="component" value="Unassembled WGS sequence"/>
</dbReference>
<dbReference type="GO" id="GO:0016020">
    <property type="term" value="C:membrane"/>
    <property type="evidence" value="ECO:0007669"/>
    <property type="project" value="TreeGrafter"/>
</dbReference>
<keyword evidence="4 7" id="KW-0378">Hydrolase</keyword>
<evidence type="ECO:0000259" key="11">
    <source>
        <dbReference type="Pfam" id="PF00728"/>
    </source>
</evidence>
<dbReference type="PRINTS" id="PR00738">
    <property type="entry name" value="GLHYDRLASE20"/>
</dbReference>
<organism evidence="13 14">
    <name type="scientific">Potamilus streckersoni</name>
    <dbReference type="NCBI Taxonomy" id="2493646"/>
    <lineage>
        <taxon>Eukaryota</taxon>
        <taxon>Metazoa</taxon>
        <taxon>Spiralia</taxon>
        <taxon>Lophotrochozoa</taxon>
        <taxon>Mollusca</taxon>
        <taxon>Bivalvia</taxon>
        <taxon>Autobranchia</taxon>
        <taxon>Heteroconchia</taxon>
        <taxon>Palaeoheterodonta</taxon>
        <taxon>Unionida</taxon>
        <taxon>Unionoidea</taxon>
        <taxon>Unionidae</taxon>
        <taxon>Ambleminae</taxon>
        <taxon>Lampsilini</taxon>
        <taxon>Potamilus</taxon>
    </lineage>
</organism>
<dbReference type="InterPro" id="IPR015883">
    <property type="entry name" value="Glyco_hydro_20_cat"/>
</dbReference>
<reference evidence="13" key="3">
    <citation type="submission" date="2023-05" db="EMBL/GenBank/DDBJ databases">
        <authorList>
            <person name="Smith C.H."/>
        </authorList>
    </citation>
    <scope>NUCLEOTIDE SEQUENCE</scope>
    <source>
        <strain evidence="13">CHS0354</strain>
        <tissue evidence="13">Mantle</tissue>
    </source>
</reference>
<feature type="chain" id="PRO_5041996149" description="Beta-hexosaminidase" evidence="10">
    <location>
        <begin position="23"/>
        <end position="540"/>
    </location>
</feature>
<dbReference type="InterPro" id="IPR017853">
    <property type="entry name" value="GH"/>
</dbReference>
<dbReference type="InterPro" id="IPR029019">
    <property type="entry name" value="HEX_eukaryotic_N"/>
</dbReference>
<evidence type="ECO:0000256" key="7">
    <source>
        <dbReference type="PIRNR" id="PIRNR001093"/>
    </source>
</evidence>
<dbReference type="InterPro" id="IPR029018">
    <property type="entry name" value="Hex-like_dom2"/>
</dbReference>
<dbReference type="InterPro" id="IPR025705">
    <property type="entry name" value="Beta_hexosaminidase_sua/sub"/>
</dbReference>
<evidence type="ECO:0000256" key="1">
    <source>
        <dbReference type="ARBA" id="ARBA00001231"/>
    </source>
</evidence>
<dbReference type="Gene3D" id="3.20.20.80">
    <property type="entry name" value="Glycosidases"/>
    <property type="match status" value="1"/>
</dbReference>
<reference evidence="13" key="2">
    <citation type="journal article" date="2021" name="Genome Biol. Evol.">
        <title>Developing a high-quality reference genome for a parasitic bivalve with doubly uniparental inheritance (Bivalvia: Unionida).</title>
        <authorList>
            <person name="Smith C.H."/>
        </authorList>
    </citation>
    <scope>NUCLEOTIDE SEQUENCE</scope>
    <source>
        <strain evidence="13">CHS0354</strain>
        <tissue evidence="13">Mantle</tissue>
    </source>
</reference>
<keyword evidence="9" id="KW-1015">Disulfide bond</keyword>
<reference evidence="13" key="1">
    <citation type="journal article" date="2021" name="Genome Biol. Evol.">
        <title>A High-Quality Reference Genome for a Parasitic Bivalve with Doubly Uniparental Inheritance (Bivalvia: Unionida).</title>
        <authorList>
            <person name="Smith C.H."/>
        </authorList>
    </citation>
    <scope>NUCLEOTIDE SEQUENCE</scope>
    <source>
        <strain evidence="13">CHS0354</strain>
    </source>
</reference>
<sequence>MAGIRRCMLFSFLLFYVTECNSRLKKYNARPAVLATSGSPWPLPRNMTTTQVQYQVDADNFKFMLNTGTPSCDIIVKAFARYKVIAFGPRSETLKFRPNFRRRPNKENTVNQLTVRYVQPCDQYLSLESDESYTLVVTGNTASLTANEVWGALRGLETFSQLILPQGSGMYVINNTVIHDAPRFKHRGVLLDGSRHFLSVLKLKENLEAMAQNKFNVFHWHIVDDQAFPYDSIKFPNMSKLGAYDSNHIYSQADIKDVIEFARLRGIRVVPEFDSPGHTQSWGSSISNLLTKCYKNGSLDGSYGPVNPAEESSYNFLKSFFGEVADVFPDHYIHLGGDEVDFSCWESNPEIMKFMQSMGFGKDYAKLEEFYMQKLLNIISGYRKGYLIWQEVIDNGAKVAADTVVEVWKGGYIDELAKVTSLGYKTLLSSCWYLDYISYGSDWRNYYGCDPQNFNGTSAQKALVIGGETCLWGEYVDDTNVISRLWPRASAIAERLWSDESVNSVSAAEGRMEEHRCRMVRRGFDAQPMNGPGFCPVEFP</sequence>
<feature type="disulfide bond" evidence="9">
    <location>
        <begin position="72"/>
        <end position="121"/>
    </location>
</feature>
<dbReference type="Gene3D" id="3.30.379.10">
    <property type="entry name" value="Chitobiase/beta-hexosaminidase domain 2-like"/>
    <property type="match status" value="1"/>
</dbReference>
<dbReference type="FunFam" id="3.20.20.80:FF:000063">
    <property type="entry name" value="Beta-hexosaminidase"/>
    <property type="match status" value="1"/>
</dbReference>
<feature type="disulfide bond" evidence="9">
    <location>
        <begin position="517"/>
        <end position="535"/>
    </location>
</feature>
<keyword evidence="14" id="KW-1185">Reference proteome</keyword>
<comment type="catalytic activity">
    <reaction evidence="1 7">
        <text>Hydrolysis of terminal non-reducing N-acetyl-D-hexosamine residues in N-acetyl-beta-D-hexosaminides.</text>
        <dbReference type="EC" id="3.2.1.52"/>
    </reaction>
</comment>
<evidence type="ECO:0000259" key="12">
    <source>
        <dbReference type="Pfam" id="PF14845"/>
    </source>
</evidence>